<organism evidence="6 7">
    <name type="scientific">Kineococcus rhizosphaerae</name>
    <dbReference type="NCBI Taxonomy" id="559628"/>
    <lineage>
        <taxon>Bacteria</taxon>
        <taxon>Bacillati</taxon>
        <taxon>Actinomycetota</taxon>
        <taxon>Actinomycetes</taxon>
        <taxon>Kineosporiales</taxon>
        <taxon>Kineosporiaceae</taxon>
        <taxon>Kineococcus</taxon>
    </lineage>
</organism>
<dbReference type="GO" id="GO:0003700">
    <property type="term" value="F:DNA-binding transcription factor activity"/>
    <property type="evidence" value="ECO:0007669"/>
    <property type="project" value="TreeGrafter"/>
</dbReference>
<name>A0A2T0R6Y9_9ACTN</name>
<sequence length="189" mass="20403">MTGSVLRREPPRRADARRNYEAILAAAREAFTQDAPPTLEDVARTAGVGIGTLYRNFPDRSALLEAVYLDEVQTLCDVGRDLAAARPPWEALAGWLHRYVQYLATKRSLAEELRSAFGAGNPVFASCRTAITEAGDPLLRAAQSAGDARADVGIDDVVRLVSSISTGSYSTPDQLDRVLGMAIDGLRAR</sequence>
<protein>
    <submittedName>
        <fullName evidence="6">TetR family transcriptional regulator</fullName>
    </submittedName>
</protein>
<dbReference type="OrthoDB" id="9795011at2"/>
<evidence type="ECO:0000313" key="6">
    <source>
        <dbReference type="EMBL" id="PRY16890.1"/>
    </source>
</evidence>
<evidence type="ECO:0000256" key="1">
    <source>
        <dbReference type="ARBA" id="ARBA00023015"/>
    </source>
</evidence>
<dbReference type="PANTHER" id="PTHR30055:SF234">
    <property type="entry name" value="HTH-TYPE TRANSCRIPTIONAL REGULATOR BETI"/>
    <property type="match status" value="1"/>
</dbReference>
<dbReference type="SUPFAM" id="SSF48498">
    <property type="entry name" value="Tetracyclin repressor-like, C-terminal domain"/>
    <property type="match status" value="1"/>
</dbReference>
<keyword evidence="7" id="KW-1185">Reference proteome</keyword>
<evidence type="ECO:0000313" key="7">
    <source>
        <dbReference type="Proteomes" id="UP000238083"/>
    </source>
</evidence>
<dbReference type="InterPro" id="IPR050109">
    <property type="entry name" value="HTH-type_TetR-like_transc_reg"/>
</dbReference>
<dbReference type="AlphaFoldDB" id="A0A2T0R6Y9"/>
<feature type="DNA-binding region" description="H-T-H motif" evidence="4">
    <location>
        <begin position="38"/>
        <end position="57"/>
    </location>
</feature>
<proteinExistence type="predicted"/>
<dbReference type="PROSITE" id="PS50977">
    <property type="entry name" value="HTH_TETR_2"/>
    <property type="match status" value="1"/>
</dbReference>
<keyword evidence="3" id="KW-0804">Transcription</keyword>
<dbReference type="Pfam" id="PF00440">
    <property type="entry name" value="TetR_N"/>
    <property type="match status" value="1"/>
</dbReference>
<feature type="domain" description="HTH tetR-type" evidence="5">
    <location>
        <begin position="17"/>
        <end position="75"/>
    </location>
</feature>
<evidence type="ECO:0000256" key="3">
    <source>
        <dbReference type="ARBA" id="ARBA00023163"/>
    </source>
</evidence>
<dbReference type="RefSeq" id="WP_106209193.1">
    <property type="nucleotide sequence ID" value="NZ_PVZF01000003.1"/>
</dbReference>
<dbReference type="GO" id="GO:0000976">
    <property type="term" value="F:transcription cis-regulatory region binding"/>
    <property type="evidence" value="ECO:0007669"/>
    <property type="project" value="TreeGrafter"/>
</dbReference>
<dbReference type="InterPro" id="IPR009057">
    <property type="entry name" value="Homeodomain-like_sf"/>
</dbReference>
<evidence type="ECO:0000259" key="5">
    <source>
        <dbReference type="PROSITE" id="PS50977"/>
    </source>
</evidence>
<dbReference type="InterPro" id="IPR049445">
    <property type="entry name" value="TetR_SbtR-like_C"/>
</dbReference>
<comment type="caution">
    <text evidence="6">The sequence shown here is derived from an EMBL/GenBank/DDBJ whole genome shotgun (WGS) entry which is preliminary data.</text>
</comment>
<dbReference type="SUPFAM" id="SSF46689">
    <property type="entry name" value="Homeodomain-like"/>
    <property type="match status" value="1"/>
</dbReference>
<evidence type="ECO:0000256" key="4">
    <source>
        <dbReference type="PROSITE-ProRule" id="PRU00335"/>
    </source>
</evidence>
<dbReference type="PANTHER" id="PTHR30055">
    <property type="entry name" value="HTH-TYPE TRANSCRIPTIONAL REGULATOR RUTR"/>
    <property type="match status" value="1"/>
</dbReference>
<gene>
    <name evidence="6" type="ORF">CLV37_103322</name>
</gene>
<dbReference type="InterPro" id="IPR036271">
    <property type="entry name" value="Tet_transcr_reg_TetR-rel_C_sf"/>
</dbReference>
<dbReference type="Proteomes" id="UP000238083">
    <property type="component" value="Unassembled WGS sequence"/>
</dbReference>
<evidence type="ECO:0000256" key="2">
    <source>
        <dbReference type="ARBA" id="ARBA00023125"/>
    </source>
</evidence>
<dbReference type="EMBL" id="PVZF01000003">
    <property type="protein sequence ID" value="PRY16890.1"/>
    <property type="molecule type" value="Genomic_DNA"/>
</dbReference>
<reference evidence="6 7" key="1">
    <citation type="submission" date="2018-03" db="EMBL/GenBank/DDBJ databases">
        <title>Genomic Encyclopedia of Archaeal and Bacterial Type Strains, Phase II (KMG-II): from individual species to whole genera.</title>
        <authorList>
            <person name="Goeker M."/>
        </authorList>
    </citation>
    <scope>NUCLEOTIDE SEQUENCE [LARGE SCALE GENOMIC DNA]</scope>
    <source>
        <strain evidence="6 7">DSM 19711</strain>
    </source>
</reference>
<keyword evidence="2 4" id="KW-0238">DNA-binding</keyword>
<dbReference type="InterPro" id="IPR001647">
    <property type="entry name" value="HTH_TetR"/>
</dbReference>
<keyword evidence="1" id="KW-0805">Transcription regulation</keyword>
<dbReference type="Pfam" id="PF21597">
    <property type="entry name" value="TetR_C_43"/>
    <property type="match status" value="1"/>
</dbReference>
<accession>A0A2T0R6Y9</accession>
<dbReference type="Gene3D" id="1.10.357.10">
    <property type="entry name" value="Tetracycline Repressor, domain 2"/>
    <property type="match status" value="1"/>
</dbReference>